<accession>A0A8J2LQF2</accession>
<organism evidence="1 2">
    <name type="scientific">Allacma fusca</name>
    <dbReference type="NCBI Taxonomy" id="39272"/>
    <lineage>
        <taxon>Eukaryota</taxon>
        <taxon>Metazoa</taxon>
        <taxon>Ecdysozoa</taxon>
        <taxon>Arthropoda</taxon>
        <taxon>Hexapoda</taxon>
        <taxon>Collembola</taxon>
        <taxon>Symphypleona</taxon>
        <taxon>Sminthuridae</taxon>
        <taxon>Allacma</taxon>
    </lineage>
</organism>
<keyword evidence="2" id="KW-1185">Reference proteome</keyword>
<comment type="caution">
    <text evidence="1">The sequence shown here is derived from an EMBL/GenBank/DDBJ whole genome shotgun (WGS) entry which is preliminary data.</text>
</comment>
<evidence type="ECO:0000313" key="2">
    <source>
        <dbReference type="Proteomes" id="UP000708208"/>
    </source>
</evidence>
<reference evidence="1" key="1">
    <citation type="submission" date="2021-06" db="EMBL/GenBank/DDBJ databases">
        <authorList>
            <person name="Hodson N. C."/>
            <person name="Mongue J. A."/>
            <person name="Jaron S. K."/>
        </authorList>
    </citation>
    <scope>NUCLEOTIDE SEQUENCE</scope>
</reference>
<sequence length="93" mass="10792">GSGQVRLWDLTILNQALKLVGRQSLPAGVDWIKKLMIIRKLVKARNEDAHSTKCWSHREYSRLFTTIRYALTEIDFDDEEIETIRTAGFTKLD</sequence>
<feature type="non-terminal residue" evidence="1">
    <location>
        <position position="1"/>
    </location>
</feature>
<protein>
    <submittedName>
        <fullName evidence="1">Uncharacterized protein</fullName>
    </submittedName>
</protein>
<dbReference type="Proteomes" id="UP000708208">
    <property type="component" value="Unassembled WGS sequence"/>
</dbReference>
<dbReference type="EMBL" id="CAJVCH010543544">
    <property type="protein sequence ID" value="CAG7827449.1"/>
    <property type="molecule type" value="Genomic_DNA"/>
</dbReference>
<gene>
    <name evidence="1" type="ORF">AFUS01_LOCUS37438</name>
</gene>
<name>A0A8J2LQF2_9HEXA</name>
<dbReference type="AlphaFoldDB" id="A0A8J2LQF2"/>
<proteinExistence type="predicted"/>
<evidence type="ECO:0000313" key="1">
    <source>
        <dbReference type="EMBL" id="CAG7827449.1"/>
    </source>
</evidence>